<keyword evidence="2" id="KW-1185">Reference proteome</keyword>
<dbReference type="Pfam" id="PF19856">
    <property type="entry name" value="DUF6331"/>
    <property type="match status" value="1"/>
</dbReference>
<name>A0ABT8TBS0_9GAMM</name>
<dbReference type="EMBL" id="JAULRT010000035">
    <property type="protein sequence ID" value="MDO3381530.1"/>
    <property type="molecule type" value="Genomic_DNA"/>
</dbReference>
<reference evidence="1" key="1">
    <citation type="submission" date="2023-07" db="EMBL/GenBank/DDBJ databases">
        <title>Gilvimarinus algae sp. nov., isolated from the surface of Kelp.</title>
        <authorList>
            <person name="Sun Y.Y."/>
            <person name="Gong Y."/>
            <person name="Du Z.J."/>
        </authorList>
    </citation>
    <scope>NUCLEOTIDE SEQUENCE</scope>
    <source>
        <strain evidence="1">SDUM040014</strain>
    </source>
</reference>
<comment type="caution">
    <text evidence="1">The sequence shown here is derived from an EMBL/GenBank/DDBJ whole genome shotgun (WGS) entry which is preliminary data.</text>
</comment>
<evidence type="ECO:0000313" key="2">
    <source>
        <dbReference type="Proteomes" id="UP001168380"/>
    </source>
</evidence>
<dbReference type="Proteomes" id="UP001168380">
    <property type="component" value="Unassembled WGS sequence"/>
</dbReference>
<accession>A0ABT8TBS0</accession>
<organism evidence="1 2">
    <name type="scientific">Gilvimarinus algae</name>
    <dbReference type="NCBI Taxonomy" id="3058037"/>
    <lineage>
        <taxon>Bacteria</taxon>
        <taxon>Pseudomonadati</taxon>
        <taxon>Pseudomonadota</taxon>
        <taxon>Gammaproteobacteria</taxon>
        <taxon>Cellvibrionales</taxon>
        <taxon>Cellvibrionaceae</taxon>
        <taxon>Gilvimarinus</taxon>
    </lineage>
</organism>
<proteinExistence type="predicted"/>
<sequence>MESIKYQVRVSDALAELLDFSEIYCSAACCGLQAFEIHRGLLIRKIIDKNLEGTSGIDWYNELKAEVDSLHHYISNLAVKDETEISVFYPQNTNLPEFHLPKNELQHFFLRWQRVFTQTKGTQAVP</sequence>
<evidence type="ECO:0000313" key="1">
    <source>
        <dbReference type="EMBL" id="MDO3381530.1"/>
    </source>
</evidence>
<dbReference type="InterPro" id="IPR046294">
    <property type="entry name" value="DUF6331"/>
</dbReference>
<gene>
    <name evidence="1" type="ORF">QWI16_05045</name>
</gene>
<protein>
    <submittedName>
        <fullName evidence="1">DUF6331 family protein</fullName>
    </submittedName>
</protein>
<dbReference type="RefSeq" id="WP_302711900.1">
    <property type="nucleotide sequence ID" value="NZ_JAULRT010000035.1"/>
</dbReference>